<protein>
    <submittedName>
        <fullName evidence="1">Uncharacterized protein</fullName>
    </submittedName>
</protein>
<feature type="non-terminal residue" evidence="1">
    <location>
        <position position="49"/>
    </location>
</feature>
<reference evidence="1" key="2">
    <citation type="journal article" date="2023" name="Int. J. Mol. Sci.">
        <title>De Novo Assembly and Annotation of 11 Diverse Shrub Willow (Salix) Genomes Reveals Novel Gene Organization in Sex-Linked Regions.</title>
        <authorList>
            <person name="Hyden B."/>
            <person name="Feng K."/>
            <person name="Yates T.B."/>
            <person name="Jawdy S."/>
            <person name="Cereghino C."/>
            <person name="Smart L.B."/>
            <person name="Muchero W."/>
        </authorList>
    </citation>
    <scope>NUCLEOTIDE SEQUENCE</scope>
    <source>
        <tissue evidence="1">Shoot tip</tissue>
    </source>
</reference>
<sequence>MAGHDGPAKDMVHALKMLKRTPEIPSLAVMFIHCLLPDPFCGFNFLSCI</sequence>
<dbReference type="Proteomes" id="UP001151532">
    <property type="component" value="Chromosome 10"/>
</dbReference>
<name>A0A9Q0Z1R7_SALPP</name>
<organism evidence="1 2">
    <name type="scientific">Salix purpurea</name>
    <name type="common">Purple osier willow</name>
    <dbReference type="NCBI Taxonomy" id="77065"/>
    <lineage>
        <taxon>Eukaryota</taxon>
        <taxon>Viridiplantae</taxon>
        <taxon>Streptophyta</taxon>
        <taxon>Embryophyta</taxon>
        <taxon>Tracheophyta</taxon>
        <taxon>Spermatophyta</taxon>
        <taxon>Magnoliopsida</taxon>
        <taxon>eudicotyledons</taxon>
        <taxon>Gunneridae</taxon>
        <taxon>Pentapetalae</taxon>
        <taxon>rosids</taxon>
        <taxon>fabids</taxon>
        <taxon>Malpighiales</taxon>
        <taxon>Salicaceae</taxon>
        <taxon>Saliceae</taxon>
        <taxon>Salix</taxon>
    </lineage>
</organism>
<proteinExistence type="predicted"/>
<dbReference type="EMBL" id="JAPFFK010000014">
    <property type="protein sequence ID" value="KAJ6718125.1"/>
    <property type="molecule type" value="Genomic_DNA"/>
</dbReference>
<keyword evidence="2" id="KW-1185">Reference proteome</keyword>
<evidence type="ECO:0000313" key="2">
    <source>
        <dbReference type="Proteomes" id="UP001151532"/>
    </source>
</evidence>
<accession>A0A9Q0Z1R7</accession>
<dbReference type="AlphaFoldDB" id="A0A9Q0Z1R7"/>
<comment type="caution">
    <text evidence="1">The sequence shown here is derived from an EMBL/GenBank/DDBJ whole genome shotgun (WGS) entry which is preliminary data.</text>
</comment>
<reference evidence="1" key="1">
    <citation type="submission" date="2022-11" db="EMBL/GenBank/DDBJ databases">
        <authorList>
            <person name="Hyden B.L."/>
            <person name="Feng K."/>
            <person name="Yates T."/>
            <person name="Jawdy S."/>
            <person name="Smart L.B."/>
            <person name="Muchero W."/>
        </authorList>
    </citation>
    <scope>NUCLEOTIDE SEQUENCE</scope>
    <source>
        <tissue evidence="1">Shoot tip</tissue>
    </source>
</reference>
<evidence type="ECO:0000313" key="1">
    <source>
        <dbReference type="EMBL" id="KAJ6718125.1"/>
    </source>
</evidence>
<gene>
    <name evidence="1" type="ORF">OIU79_006119</name>
</gene>